<feature type="transmembrane region" description="Helical" evidence="10">
    <location>
        <begin position="118"/>
        <end position="137"/>
    </location>
</feature>
<evidence type="ECO:0000256" key="7">
    <source>
        <dbReference type="ARBA" id="ARBA00023170"/>
    </source>
</evidence>
<keyword evidence="8 9" id="KW-0807">Transducer</keyword>
<dbReference type="PhylomeDB" id="T1ITJ9"/>
<dbReference type="HOGENOM" id="CLU_009579_6_3_1"/>
<evidence type="ECO:0000259" key="11">
    <source>
        <dbReference type="PROSITE" id="PS50262"/>
    </source>
</evidence>
<dbReference type="Gene3D" id="1.20.1070.10">
    <property type="entry name" value="Rhodopsin 7-helix transmembrane proteins"/>
    <property type="match status" value="1"/>
</dbReference>
<feature type="transmembrane region" description="Helical" evidence="10">
    <location>
        <begin position="74"/>
        <end position="98"/>
    </location>
</feature>
<dbReference type="GO" id="GO:0005886">
    <property type="term" value="C:plasma membrane"/>
    <property type="evidence" value="ECO:0007669"/>
    <property type="project" value="TreeGrafter"/>
</dbReference>
<keyword evidence="3 9" id="KW-0812">Transmembrane</keyword>
<keyword evidence="7 9" id="KW-0675">Receptor</keyword>
<dbReference type="EMBL" id="JH431487">
    <property type="status" value="NOT_ANNOTATED_CDS"/>
    <property type="molecule type" value="Genomic_DNA"/>
</dbReference>
<evidence type="ECO:0000313" key="13">
    <source>
        <dbReference type="Proteomes" id="UP000014500"/>
    </source>
</evidence>
<reference evidence="13" key="1">
    <citation type="submission" date="2011-05" db="EMBL/GenBank/DDBJ databases">
        <authorList>
            <person name="Richards S.R."/>
            <person name="Qu J."/>
            <person name="Jiang H."/>
            <person name="Jhangiani S.N."/>
            <person name="Agravi P."/>
            <person name="Goodspeed R."/>
            <person name="Gross S."/>
            <person name="Mandapat C."/>
            <person name="Jackson L."/>
            <person name="Mathew T."/>
            <person name="Pu L."/>
            <person name="Thornton R."/>
            <person name="Saada N."/>
            <person name="Wilczek-Boney K.B."/>
            <person name="Lee S."/>
            <person name="Kovar C."/>
            <person name="Wu Y."/>
            <person name="Scherer S.E."/>
            <person name="Worley K.C."/>
            <person name="Muzny D.M."/>
            <person name="Gibbs R."/>
        </authorList>
    </citation>
    <scope>NUCLEOTIDE SEQUENCE</scope>
    <source>
        <strain evidence="13">Brora</strain>
    </source>
</reference>
<dbReference type="GO" id="GO:0004930">
    <property type="term" value="F:G protein-coupled receptor activity"/>
    <property type="evidence" value="ECO:0007669"/>
    <property type="project" value="UniProtKB-KW"/>
</dbReference>
<keyword evidence="6 10" id="KW-0472">Membrane</keyword>
<feature type="transmembrane region" description="Helical" evidence="10">
    <location>
        <begin position="157"/>
        <end position="174"/>
    </location>
</feature>
<accession>T1ITJ9</accession>
<comment type="subcellular location">
    <subcellularLocation>
        <location evidence="1">Membrane</location>
        <topology evidence="1">Multi-pass membrane protein</topology>
    </subcellularLocation>
</comment>
<dbReference type="PRINTS" id="PR00237">
    <property type="entry name" value="GPCRRHODOPSN"/>
</dbReference>
<dbReference type="PANTHER" id="PTHR24243">
    <property type="entry name" value="G-PROTEIN COUPLED RECEPTOR"/>
    <property type="match status" value="1"/>
</dbReference>
<feature type="transmembrane region" description="Helical" evidence="10">
    <location>
        <begin position="208"/>
        <end position="231"/>
    </location>
</feature>
<evidence type="ECO:0000256" key="5">
    <source>
        <dbReference type="ARBA" id="ARBA00023040"/>
    </source>
</evidence>
<evidence type="ECO:0000256" key="6">
    <source>
        <dbReference type="ARBA" id="ARBA00023136"/>
    </source>
</evidence>
<dbReference type="PROSITE" id="PS50262">
    <property type="entry name" value="G_PROTEIN_RECEP_F1_2"/>
    <property type="match status" value="1"/>
</dbReference>
<dbReference type="eggNOG" id="KOG3656">
    <property type="taxonomic scope" value="Eukaryota"/>
</dbReference>
<evidence type="ECO:0000256" key="3">
    <source>
        <dbReference type="ARBA" id="ARBA00022692"/>
    </source>
</evidence>
<sequence length="370" mass="42052">MEMDNTCNISYPPSMGECISMDNPEDMLKPWFINPHFVPIMITHALTFLVGVIGNVIIITTMTRDKSSRNATSMFLVSLAVADLLLLVVCIPLETLHYFVVTWDAEGAICKLSSYAEMVSAVASVLNLTAVSLERYIVIVYPMKSRSFCTMSNCRRALFLVWIVALILSIPVTITRSTVPFTYYNSDSNITITIFYCWDGDERGGLPFVIAVYQCCIMFIFPCLLMVFCYSRVIKELWISTKAVIKMLILVILLFLVCWGPRVIMQILIKHGLTFYSPIIYSIRVACMQLPFVHSCLNPIIYSLMSSNFRRMILQSCTKHCSCCCFIDRRRVSSRRGIPSTASTNYELTFNSEVIRGGPVTRPFHLFYNV</sequence>
<dbReference type="InterPro" id="IPR000276">
    <property type="entry name" value="GPCR_Rhodpsn"/>
</dbReference>
<keyword evidence="5 9" id="KW-0297">G-protein coupled receptor</keyword>
<dbReference type="InterPro" id="IPR017452">
    <property type="entry name" value="GPCR_Rhodpsn_7TM"/>
</dbReference>
<dbReference type="PROSITE" id="PS00237">
    <property type="entry name" value="G_PROTEIN_RECEP_F1_1"/>
    <property type="match status" value="1"/>
</dbReference>
<feature type="transmembrane region" description="Helical" evidence="10">
    <location>
        <begin position="281"/>
        <end position="305"/>
    </location>
</feature>
<evidence type="ECO:0000256" key="9">
    <source>
        <dbReference type="RuleBase" id="RU000688"/>
    </source>
</evidence>
<feature type="transmembrane region" description="Helical" evidence="10">
    <location>
        <begin position="243"/>
        <end position="269"/>
    </location>
</feature>
<feature type="domain" description="G-protein coupled receptors family 1 profile" evidence="11">
    <location>
        <begin position="54"/>
        <end position="302"/>
    </location>
</feature>
<dbReference type="Pfam" id="PF00001">
    <property type="entry name" value="7tm_1"/>
    <property type="match status" value="1"/>
</dbReference>
<dbReference type="STRING" id="126957.T1ITJ9"/>
<dbReference type="AlphaFoldDB" id="T1ITJ9"/>
<evidence type="ECO:0000256" key="4">
    <source>
        <dbReference type="ARBA" id="ARBA00022989"/>
    </source>
</evidence>
<evidence type="ECO:0000256" key="10">
    <source>
        <dbReference type="SAM" id="Phobius"/>
    </source>
</evidence>
<name>T1ITJ9_STRMM</name>
<dbReference type="Proteomes" id="UP000014500">
    <property type="component" value="Unassembled WGS sequence"/>
</dbReference>
<keyword evidence="13" id="KW-1185">Reference proteome</keyword>
<keyword evidence="4 10" id="KW-1133">Transmembrane helix</keyword>
<dbReference type="OMA" id="RYFVIVM"/>
<dbReference type="EnsemblMetazoa" id="SMAR004449-RA">
    <property type="protein sequence ID" value="SMAR004449-PA"/>
    <property type="gene ID" value="SMAR004449"/>
</dbReference>
<evidence type="ECO:0000256" key="8">
    <source>
        <dbReference type="ARBA" id="ARBA00023224"/>
    </source>
</evidence>
<organism evidence="12 13">
    <name type="scientific">Strigamia maritima</name>
    <name type="common">European centipede</name>
    <name type="synonym">Geophilus maritimus</name>
    <dbReference type="NCBI Taxonomy" id="126957"/>
    <lineage>
        <taxon>Eukaryota</taxon>
        <taxon>Metazoa</taxon>
        <taxon>Ecdysozoa</taxon>
        <taxon>Arthropoda</taxon>
        <taxon>Myriapoda</taxon>
        <taxon>Chilopoda</taxon>
        <taxon>Pleurostigmophora</taxon>
        <taxon>Geophilomorpha</taxon>
        <taxon>Linotaeniidae</taxon>
        <taxon>Strigamia</taxon>
    </lineage>
</organism>
<comment type="similarity">
    <text evidence="2 9">Belongs to the G-protein coupled receptor 1 family.</text>
</comment>
<dbReference type="SUPFAM" id="SSF81321">
    <property type="entry name" value="Family A G protein-coupled receptor-like"/>
    <property type="match status" value="1"/>
</dbReference>
<protein>
    <recommendedName>
        <fullName evidence="11">G-protein coupled receptors family 1 profile domain-containing protein</fullName>
    </recommendedName>
</protein>
<evidence type="ECO:0000256" key="2">
    <source>
        <dbReference type="ARBA" id="ARBA00010663"/>
    </source>
</evidence>
<evidence type="ECO:0000313" key="12">
    <source>
        <dbReference type="EnsemblMetazoa" id="SMAR004449-PA"/>
    </source>
</evidence>
<evidence type="ECO:0000256" key="1">
    <source>
        <dbReference type="ARBA" id="ARBA00004141"/>
    </source>
</evidence>
<reference evidence="12" key="2">
    <citation type="submission" date="2015-02" db="UniProtKB">
        <authorList>
            <consortium name="EnsemblMetazoa"/>
        </authorList>
    </citation>
    <scope>IDENTIFICATION</scope>
</reference>
<proteinExistence type="inferred from homology"/>
<dbReference type="PANTHER" id="PTHR24243:SF208">
    <property type="entry name" value="PYROKININ-1 RECEPTOR"/>
    <property type="match status" value="1"/>
</dbReference>
<feature type="transmembrane region" description="Helical" evidence="10">
    <location>
        <begin position="37"/>
        <end position="62"/>
    </location>
</feature>